<dbReference type="KEGG" id="ehx:EMIHUDRAFT_221578"/>
<dbReference type="AlphaFoldDB" id="A0A0D3KPD9"/>
<dbReference type="PaxDb" id="2903-EOD04121"/>
<dbReference type="EnsemblProtists" id="EOD37624">
    <property type="protein sequence ID" value="EOD37624"/>
    <property type="gene ID" value="EMIHUDRAFT_225178"/>
</dbReference>
<reference evidence="4" key="1">
    <citation type="journal article" date="2013" name="Nature">
        <title>Pan genome of the phytoplankton Emiliania underpins its global distribution.</title>
        <authorList>
            <person name="Read B.A."/>
            <person name="Kegel J."/>
            <person name="Klute M.J."/>
            <person name="Kuo A."/>
            <person name="Lefebvre S.C."/>
            <person name="Maumus F."/>
            <person name="Mayer C."/>
            <person name="Miller J."/>
            <person name="Monier A."/>
            <person name="Salamov A."/>
            <person name="Young J."/>
            <person name="Aguilar M."/>
            <person name="Claverie J.M."/>
            <person name="Frickenhaus S."/>
            <person name="Gonzalez K."/>
            <person name="Herman E.K."/>
            <person name="Lin Y.C."/>
            <person name="Napier J."/>
            <person name="Ogata H."/>
            <person name="Sarno A.F."/>
            <person name="Shmutz J."/>
            <person name="Schroeder D."/>
            <person name="de Vargas C."/>
            <person name="Verret F."/>
            <person name="von Dassow P."/>
            <person name="Valentin K."/>
            <person name="Van de Peer Y."/>
            <person name="Wheeler G."/>
            <person name="Dacks J.B."/>
            <person name="Delwiche C.F."/>
            <person name="Dyhrman S.T."/>
            <person name="Glockner G."/>
            <person name="John U."/>
            <person name="Richards T."/>
            <person name="Worden A.Z."/>
            <person name="Zhang X."/>
            <person name="Grigoriev I.V."/>
            <person name="Allen A.E."/>
            <person name="Bidle K."/>
            <person name="Borodovsky M."/>
            <person name="Bowler C."/>
            <person name="Brownlee C."/>
            <person name="Cock J.M."/>
            <person name="Elias M."/>
            <person name="Gladyshev V.N."/>
            <person name="Groth M."/>
            <person name="Guda C."/>
            <person name="Hadaegh A."/>
            <person name="Iglesias-Rodriguez M.D."/>
            <person name="Jenkins J."/>
            <person name="Jones B.M."/>
            <person name="Lawson T."/>
            <person name="Leese F."/>
            <person name="Lindquist E."/>
            <person name="Lobanov A."/>
            <person name="Lomsadze A."/>
            <person name="Malik S.B."/>
            <person name="Marsh M.E."/>
            <person name="Mackinder L."/>
            <person name="Mock T."/>
            <person name="Mueller-Roeber B."/>
            <person name="Pagarete A."/>
            <person name="Parker M."/>
            <person name="Probert I."/>
            <person name="Quesneville H."/>
            <person name="Raines C."/>
            <person name="Rensing S.A."/>
            <person name="Riano-Pachon D.M."/>
            <person name="Richier S."/>
            <person name="Rokitta S."/>
            <person name="Shiraiwa Y."/>
            <person name="Soanes D.M."/>
            <person name="van der Giezen M."/>
            <person name="Wahlund T.M."/>
            <person name="Williams B."/>
            <person name="Wilson W."/>
            <person name="Wolfe G."/>
            <person name="Wurch L.L."/>
        </authorList>
    </citation>
    <scope>NUCLEOTIDE SEQUENCE</scope>
</reference>
<dbReference type="RefSeq" id="XP_005790053.1">
    <property type="nucleotide sequence ID" value="XM_005789996.1"/>
</dbReference>
<name>A0A0D3KPD9_EMIH1</name>
<dbReference type="RefSeq" id="XP_005756550.1">
    <property type="nucleotide sequence ID" value="XM_005756493.1"/>
</dbReference>
<evidence type="ECO:0000256" key="2">
    <source>
        <dbReference type="SAM" id="SignalP"/>
    </source>
</evidence>
<evidence type="ECO:0000313" key="3">
    <source>
        <dbReference type="EnsemblProtists" id="EOD37624"/>
    </source>
</evidence>
<dbReference type="Proteomes" id="UP000013827">
    <property type="component" value="Unassembled WGS sequence"/>
</dbReference>
<reference evidence="3" key="2">
    <citation type="submission" date="2024-10" db="UniProtKB">
        <authorList>
            <consortium name="EnsemblProtists"/>
        </authorList>
    </citation>
    <scope>IDENTIFICATION</scope>
</reference>
<evidence type="ECO:0000256" key="1">
    <source>
        <dbReference type="SAM" id="Coils"/>
    </source>
</evidence>
<sequence length="212" mass="22444">MLRPTSGMVVVLSLVLLYVTQQHQQIAGAASRAQARTTSLEREVERLESEARHAHNEARRLRQRHDLEQRACSASAAALAPAAVRAAVREALRAMADAGGADEEAGGAAGLLADQAELVRAELAEGLALEDAGWLRSAVVETKLSVSDCEDKLALALRRLEVVSTPPPPPLSAGELEGRCAPLVSRAQELLSSAIVPYASRGVMSDEQGVIK</sequence>
<feature type="signal peptide" evidence="2">
    <location>
        <begin position="1"/>
        <end position="22"/>
    </location>
</feature>
<keyword evidence="2" id="KW-0732">Signal</keyword>
<feature type="coiled-coil region" evidence="1">
    <location>
        <begin position="30"/>
        <end position="64"/>
    </location>
</feature>
<keyword evidence="4" id="KW-1185">Reference proteome</keyword>
<organism evidence="3 4">
    <name type="scientific">Emiliania huxleyi (strain CCMP1516)</name>
    <dbReference type="NCBI Taxonomy" id="280463"/>
    <lineage>
        <taxon>Eukaryota</taxon>
        <taxon>Haptista</taxon>
        <taxon>Haptophyta</taxon>
        <taxon>Prymnesiophyceae</taxon>
        <taxon>Isochrysidales</taxon>
        <taxon>Noelaerhabdaceae</taxon>
        <taxon>Emiliania</taxon>
    </lineage>
</organism>
<evidence type="ECO:0000313" key="4">
    <source>
        <dbReference type="Proteomes" id="UP000013827"/>
    </source>
</evidence>
<keyword evidence="1" id="KW-0175">Coiled coil</keyword>
<dbReference type="EnsemblProtists" id="EOD04121">
    <property type="protein sequence ID" value="EOD04121"/>
    <property type="gene ID" value="EMIHUDRAFT_221578"/>
</dbReference>
<dbReference type="HOGENOM" id="CLU_1301713_0_0_1"/>
<dbReference type="GeneID" id="17282892"/>
<dbReference type="GeneID" id="17250269"/>
<protein>
    <submittedName>
        <fullName evidence="3">Uncharacterized protein</fullName>
    </submittedName>
</protein>
<proteinExistence type="predicted"/>
<dbReference type="KEGG" id="ehx:EMIHUDRAFT_225178"/>
<accession>A0A0D3KPD9</accession>
<feature type="chain" id="PRO_5044053678" evidence="2">
    <location>
        <begin position="23"/>
        <end position="212"/>
    </location>
</feature>